<dbReference type="EMBL" id="JAACJK010000112">
    <property type="protein sequence ID" value="KAF5331864.1"/>
    <property type="molecule type" value="Genomic_DNA"/>
</dbReference>
<accession>A0A8H5BYH4</accession>
<gene>
    <name evidence="2" type="ORF">D9611_008857</name>
</gene>
<proteinExistence type="predicted"/>
<evidence type="ECO:0000313" key="3">
    <source>
        <dbReference type="Proteomes" id="UP000541558"/>
    </source>
</evidence>
<feature type="signal peptide" evidence="1">
    <location>
        <begin position="1"/>
        <end position="16"/>
    </location>
</feature>
<name>A0A8H5BYH4_9AGAR</name>
<reference evidence="2 3" key="1">
    <citation type="journal article" date="2020" name="ISME J.">
        <title>Uncovering the hidden diversity of litter-decomposition mechanisms in mushroom-forming fungi.</title>
        <authorList>
            <person name="Floudas D."/>
            <person name="Bentzer J."/>
            <person name="Ahren D."/>
            <person name="Johansson T."/>
            <person name="Persson P."/>
            <person name="Tunlid A."/>
        </authorList>
    </citation>
    <scope>NUCLEOTIDE SEQUENCE [LARGE SCALE GENOMIC DNA]</scope>
    <source>
        <strain evidence="2 3">CBS 175.51</strain>
    </source>
</reference>
<keyword evidence="1" id="KW-0732">Signal</keyword>
<keyword evidence="3" id="KW-1185">Reference proteome</keyword>
<protein>
    <submittedName>
        <fullName evidence="2">Uncharacterized protein</fullName>
    </submittedName>
</protein>
<sequence length="66" mass="7127">MCSIVLSEFLVHVLLTTPQGPEHISSCDLDFMIGHGNAIFAVPDAAINVIPVTLVVVPTQSQPQWE</sequence>
<dbReference type="Proteomes" id="UP000541558">
    <property type="component" value="Unassembled WGS sequence"/>
</dbReference>
<comment type="caution">
    <text evidence="2">The sequence shown here is derived from an EMBL/GenBank/DDBJ whole genome shotgun (WGS) entry which is preliminary data.</text>
</comment>
<dbReference type="AlphaFoldDB" id="A0A8H5BYH4"/>
<organism evidence="2 3">
    <name type="scientific">Ephemerocybe angulata</name>
    <dbReference type="NCBI Taxonomy" id="980116"/>
    <lineage>
        <taxon>Eukaryota</taxon>
        <taxon>Fungi</taxon>
        <taxon>Dikarya</taxon>
        <taxon>Basidiomycota</taxon>
        <taxon>Agaricomycotina</taxon>
        <taxon>Agaricomycetes</taxon>
        <taxon>Agaricomycetidae</taxon>
        <taxon>Agaricales</taxon>
        <taxon>Agaricineae</taxon>
        <taxon>Psathyrellaceae</taxon>
        <taxon>Ephemerocybe</taxon>
    </lineage>
</organism>
<feature type="chain" id="PRO_5034287511" evidence="1">
    <location>
        <begin position="17"/>
        <end position="66"/>
    </location>
</feature>
<evidence type="ECO:0000313" key="2">
    <source>
        <dbReference type="EMBL" id="KAF5331864.1"/>
    </source>
</evidence>
<evidence type="ECO:0000256" key="1">
    <source>
        <dbReference type="SAM" id="SignalP"/>
    </source>
</evidence>